<dbReference type="EMBL" id="PJNH01000001">
    <property type="protein sequence ID" value="PKR79161.1"/>
    <property type="molecule type" value="Genomic_DNA"/>
</dbReference>
<dbReference type="CDD" id="cd04688">
    <property type="entry name" value="NUDIX_Hydrolase"/>
    <property type="match status" value="1"/>
</dbReference>
<evidence type="ECO:0000313" key="4">
    <source>
        <dbReference type="EMBL" id="PKR79161.1"/>
    </source>
</evidence>
<dbReference type="SUPFAM" id="SSF55811">
    <property type="entry name" value="Nudix"/>
    <property type="match status" value="1"/>
</dbReference>
<keyword evidence="2 4" id="KW-0378">Hydrolase</keyword>
<dbReference type="GO" id="GO:0016787">
    <property type="term" value="F:hydrolase activity"/>
    <property type="evidence" value="ECO:0007669"/>
    <property type="project" value="UniProtKB-KW"/>
</dbReference>
<proteinExistence type="predicted"/>
<dbReference type="InterPro" id="IPR000086">
    <property type="entry name" value="NUDIX_hydrolase_dom"/>
</dbReference>
<dbReference type="Pfam" id="PF00293">
    <property type="entry name" value="NUDIX"/>
    <property type="match status" value="1"/>
</dbReference>
<name>A0A2I0QXV1_9BACI</name>
<dbReference type="PANTHER" id="PTHR43046:SF14">
    <property type="entry name" value="MUTT_NUDIX FAMILY PROTEIN"/>
    <property type="match status" value="1"/>
</dbReference>
<dbReference type="OrthoDB" id="9804442at2"/>
<protein>
    <submittedName>
        <fullName evidence="4">NUDIX hydrolase</fullName>
    </submittedName>
</protein>
<sequence length="164" mass="19262">MDSTFYLENNIVFNYRVAAVMIEKGYVLIHKQTKDNHWALPGGRVEVLEDSQSSVKRELKEELNVEVKIDQLLWFSENFFEYKKRNFHELGLFYKVSPVKGSFDYDLEPFYGEEGEHVTYQWVPIAEIDKILLYPEFLQSALKNLPETPEQVISGGYEIKSKQL</sequence>
<evidence type="ECO:0000313" key="5">
    <source>
        <dbReference type="Proteomes" id="UP000243524"/>
    </source>
</evidence>
<accession>A0A2I0QXV1</accession>
<evidence type="ECO:0000256" key="1">
    <source>
        <dbReference type="ARBA" id="ARBA00001946"/>
    </source>
</evidence>
<keyword evidence="5" id="KW-1185">Reference proteome</keyword>
<organism evidence="4 5">
    <name type="scientific">Halalkalibacillus sediminis</name>
    <dbReference type="NCBI Taxonomy" id="2018042"/>
    <lineage>
        <taxon>Bacteria</taxon>
        <taxon>Bacillati</taxon>
        <taxon>Bacillota</taxon>
        <taxon>Bacilli</taxon>
        <taxon>Bacillales</taxon>
        <taxon>Bacillaceae</taxon>
        <taxon>Halalkalibacillus</taxon>
    </lineage>
</organism>
<comment type="caution">
    <text evidence="4">The sequence shown here is derived from an EMBL/GenBank/DDBJ whole genome shotgun (WGS) entry which is preliminary data.</text>
</comment>
<evidence type="ECO:0000256" key="2">
    <source>
        <dbReference type="ARBA" id="ARBA00022801"/>
    </source>
</evidence>
<dbReference type="PROSITE" id="PS51462">
    <property type="entry name" value="NUDIX"/>
    <property type="match status" value="1"/>
</dbReference>
<comment type="cofactor">
    <cofactor evidence="1">
        <name>Mg(2+)</name>
        <dbReference type="ChEBI" id="CHEBI:18420"/>
    </cofactor>
</comment>
<dbReference type="InterPro" id="IPR015797">
    <property type="entry name" value="NUDIX_hydrolase-like_dom_sf"/>
</dbReference>
<dbReference type="RefSeq" id="WP_101330905.1">
    <property type="nucleotide sequence ID" value="NZ_PJNH01000001.1"/>
</dbReference>
<dbReference type="PANTHER" id="PTHR43046">
    <property type="entry name" value="GDP-MANNOSE MANNOSYL HYDROLASE"/>
    <property type="match status" value="1"/>
</dbReference>
<dbReference type="AlphaFoldDB" id="A0A2I0QXV1"/>
<evidence type="ECO:0000259" key="3">
    <source>
        <dbReference type="PROSITE" id="PS51462"/>
    </source>
</evidence>
<reference evidence="4 5" key="1">
    <citation type="submission" date="2017-06" db="EMBL/GenBank/DDBJ databases">
        <title>the draft geome sequence of Illustriluteabacillus marina B3227.</title>
        <authorList>
            <person name="He R.-H."/>
            <person name="Du Z.-J."/>
        </authorList>
    </citation>
    <scope>NUCLEOTIDE SEQUENCE [LARGE SCALE GENOMIC DNA]</scope>
    <source>
        <strain evidence="4 5">B3227</strain>
    </source>
</reference>
<feature type="domain" description="Nudix hydrolase" evidence="3">
    <location>
        <begin position="3"/>
        <end position="146"/>
    </location>
</feature>
<dbReference type="Gene3D" id="3.90.79.10">
    <property type="entry name" value="Nucleoside Triphosphate Pyrophosphohydrolase"/>
    <property type="match status" value="1"/>
</dbReference>
<dbReference type="Proteomes" id="UP000243524">
    <property type="component" value="Unassembled WGS sequence"/>
</dbReference>
<gene>
    <name evidence="4" type="ORF">CEY16_05260</name>
</gene>